<dbReference type="Pfam" id="PF03861">
    <property type="entry name" value="ANTAR"/>
    <property type="match status" value="1"/>
</dbReference>
<organism evidence="5 6">
    <name type="scientific">Klenkia taihuensis</name>
    <dbReference type="NCBI Taxonomy" id="1225127"/>
    <lineage>
        <taxon>Bacteria</taxon>
        <taxon>Bacillati</taxon>
        <taxon>Actinomycetota</taxon>
        <taxon>Actinomycetes</taxon>
        <taxon>Geodermatophilales</taxon>
        <taxon>Geodermatophilaceae</taxon>
        <taxon>Klenkia</taxon>
    </lineage>
</organism>
<evidence type="ECO:0000256" key="3">
    <source>
        <dbReference type="SAM" id="MobiDB-lite"/>
    </source>
</evidence>
<dbReference type="InterPro" id="IPR011006">
    <property type="entry name" value="CheY-like_superfamily"/>
</dbReference>
<feature type="region of interest" description="Disordered" evidence="3">
    <location>
        <begin position="224"/>
        <end position="243"/>
    </location>
</feature>
<evidence type="ECO:0000256" key="2">
    <source>
        <dbReference type="ARBA" id="ARBA00023163"/>
    </source>
</evidence>
<reference evidence="6" key="1">
    <citation type="submission" date="2016-10" db="EMBL/GenBank/DDBJ databases">
        <authorList>
            <person name="Varghese N."/>
            <person name="Submissions S."/>
        </authorList>
    </citation>
    <scope>NUCLEOTIDE SEQUENCE [LARGE SCALE GENOMIC DNA]</scope>
    <source>
        <strain evidence="6">DSM 45962</strain>
    </source>
</reference>
<dbReference type="InterPro" id="IPR005561">
    <property type="entry name" value="ANTAR"/>
</dbReference>
<sequence>MTALLPAASRAASCADDQLPALAQALLAEQVGALPGAVSATVVTVAGPRLRPWAGAGPAGPDVDRLQARTGQGPAFPAAAATDGQPVVSADLWADARWRLPTAHGRPPVRSVAAIALPGPERARAVLAVYGADDDLLQAVAGGALAEVVPDLAAAVCVVRARLEVADLQVALITNRTIGAAIGITMISRRLPYEQAAELLRTLSNHTNTRLGDLAEEILLTGLVPEPPEPARHRPAAGPAPGR</sequence>
<dbReference type="Proteomes" id="UP000199022">
    <property type="component" value="Unassembled WGS sequence"/>
</dbReference>
<keyword evidence="1" id="KW-0805">Transcription regulation</keyword>
<dbReference type="PROSITE" id="PS50921">
    <property type="entry name" value="ANTAR"/>
    <property type="match status" value="1"/>
</dbReference>
<keyword evidence="6" id="KW-1185">Reference proteome</keyword>
<accession>A0A1I1IYT0</accession>
<name>A0A1I1IYT0_9ACTN</name>
<gene>
    <name evidence="5" type="ORF">SAMN05661030_0834</name>
</gene>
<evidence type="ECO:0000313" key="5">
    <source>
        <dbReference type="EMBL" id="SFC38380.1"/>
    </source>
</evidence>
<dbReference type="Gene3D" id="1.10.10.10">
    <property type="entry name" value="Winged helix-like DNA-binding domain superfamily/Winged helix DNA-binding domain"/>
    <property type="match status" value="1"/>
</dbReference>
<proteinExistence type="predicted"/>
<dbReference type="EMBL" id="FOMD01000001">
    <property type="protein sequence ID" value="SFC38380.1"/>
    <property type="molecule type" value="Genomic_DNA"/>
</dbReference>
<dbReference type="SMART" id="SM01012">
    <property type="entry name" value="ANTAR"/>
    <property type="match status" value="1"/>
</dbReference>
<protein>
    <submittedName>
        <fullName evidence="5">ANTAR domain-containing protein</fullName>
    </submittedName>
</protein>
<dbReference type="SUPFAM" id="SSF55781">
    <property type="entry name" value="GAF domain-like"/>
    <property type="match status" value="1"/>
</dbReference>
<evidence type="ECO:0000256" key="1">
    <source>
        <dbReference type="ARBA" id="ARBA00023015"/>
    </source>
</evidence>
<dbReference type="InterPro" id="IPR036388">
    <property type="entry name" value="WH-like_DNA-bd_sf"/>
</dbReference>
<dbReference type="STRING" id="1225127.SAMN05661030_0834"/>
<dbReference type="SUPFAM" id="SSF52172">
    <property type="entry name" value="CheY-like"/>
    <property type="match status" value="1"/>
</dbReference>
<dbReference type="InterPro" id="IPR029016">
    <property type="entry name" value="GAF-like_dom_sf"/>
</dbReference>
<evidence type="ECO:0000313" key="6">
    <source>
        <dbReference type="Proteomes" id="UP000199022"/>
    </source>
</evidence>
<dbReference type="Gene3D" id="3.30.450.40">
    <property type="match status" value="1"/>
</dbReference>
<dbReference type="GO" id="GO:0003723">
    <property type="term" value="F:RNA binding"/>
    <property type="evidence" value="ECO:0007669"/>
    <property type="project" value="InterPro"/>
</dbReference>
<dbReference type="OrthoDB" id="3820533at2"/>
<dbReference type="AlphaFoldDB" id="A0A1I1IYT0"/>
<evidence type="ECO:0000259" key="4">
    <source>
        <dbReference type="PROSITE" id="PS50921"/>
    </source>
</evidence>
<feature type="domain" description="ANTAR" evidence="4">
    <location>
        <begin position="158"/>
        <end position="219"/>
    </location>
</feature>
<keyword evidence="2" id="KW-0804">Transcription</keyword>
<dbReference type="RefSeq" id="WP_091554933.1">
    <property type="nucleotide sequence ID" value="NZ_BNAC01000003.1"/>
</dbReference>